<organism evidence="4 5">
    <name type="scientific">Streptomyces synnematoformans</name>
    <dbReference type="NCBI Taxonomy" id="415721"/>
    <lineage>
        <taxon>Bacteria</taxon>
        <taxon>Bacillati</taxon>
        <taxon>Actinomycetota</taxon>
        <taxon>Actinomycetes</taxon>
        <taxon>Kitasatosporales</taxon>
        <taxon>Streptomycetaceae</taxon>
        <taxon>Streptomyces</taxon>
    </lineage>
</organism>
<dbReference type="SUPFAM" id="SSF47090">
    <property type="entry name" value="PGBD-like"/>
    <property type="match status" value="1"/>
</dbReference>
<feature type="compositionally biased region" description="Polar residues" evidence="1">
    <location>
        <begin position="290"/>
        <end position="311"/>
    </location>
</feature>
<evidence type="ECO:0000313" key="5">
    <source>
        <dbReference type="Proteomes" id="UP001500443"/>
    </source>
</evidence>
<feature type="compositionally biased region" description="Polar residues" evidence="1">
    <location>
        <begin position="265"/>
        <end position="274"/>
    </location>
</feature>
<gene>
    <name evidence="4" type="ORF">GCM10009802_27750</name>
</gene>
<proteinExistence type="predicted"/>
<dbReference type="Proteomes" id="UP001500443">
    <property type="component" value="Unassembled WGS sequence"/>
</dbReference>
<dbReference type="RefSeq" id="WP_344290322.1">
    <property type="nucleotide sequence ID" value="NZ_BAAAPF010000072.1"/>
</dbReference>
<reference evidence="4 5" key="1">
    <citation type="journal article" date="2019" name="Int. J. Syst. Evol. Microbiol.">
        <title>The Global Catalogue of Microorganisms (GCM) 10K type strain sequencing project: providing services to taxonomists for standard genome sequencing and annotation.</title>
        <authorList>
            <consortium name="The Broad Institute Genomics Platform"/>
            <consortium name="The Broad Institute Genome Sequencing Center for Infectious Disease"/>
            <person name="Wu L."/>
            <person name="Ma J."/>
        </authorList>
    </citation>
    <scope>NUCLEOTIDE SEQUENCE [LARGE SCALE GENOMIC DNA]</scope>
    <source>
        <strain evidence="4 5">JCM 15481</strain>
    </source>
</reference>
<feature type="region of interest" description="Disordered" evidence="1">
    <location>
        <begin position="211"/>
        <end position="396"/>
    </location>
</feature>
<dbReference type="InterPro" id="IPR036366">
    <property type="entry name" value="PGBDSf"/>
</dbReference>
<feature type="region of interest" description="Disordered" evidence="1">
    <location>
        <begin position="47"/>
        <end position="192"/>
    </location>
</feature>
<feature type="compositionally biased region" description="Basic residues" evidence="1">
    <location>
        <begin position="176"/>
        <end position="192"/>
    </location>
</feature>
<protein>
    <submittedName>
        <fullName evidence="4">Peptidoglycan-binding domain-containing protein</fullName>
    </submittedName>
</protein>
<feature type="compositionally biased region" description="Basic and acidic residues" evidence="1">
    <location>
        <begin position="336"/>
        <end position="345"/>
    </location>
</feature>
<feature type="compositionally biased region" description="Basic and acidic residues" evidence="1">
    <location>
        <begin position="387"/>
        <end position="396"/>
    </location>
</feature>
<feature type="compositionally biased region" description="Basic and acidic residues" evidence="1">
    <location>
        <begin position="87"/>
        <end position="98"/>
    </location>
</feature>
<feature type="compositionally biased region" description="Gly residues" evidence="1">
    <location>
        <begin position="61"/>
        <end position="71"/>
    </location>
</feature>
<keyword evidence="2" id="KW-0812">Transmembrane</keyword>
<feature type="compositionally biased region" description="Basic and acidic residues" evidence="1">
    <location>
        <begin position="163"/>
        <end position="175"/>
    </location>
</feature>
<feature type="domain" description="Peptidoglycan binding-like" evidence="3">
    <location>
        <begin position="330"/>
        <end position="389"/>
    </location>
</feature>
<dbReference type="Gene3D" id="1.10.101.10">
    <property type="entry name" value="PGBD-like superfamily/PGBD"/>
    <property type="match status" value="1"/>
</dbReference>
<dbReference type="EMBL" id="BAAAPF010000072">
    <property type="protein sequence ID" value="GAA2123388.1"/>
    <property type="molecule type" value="Genomic_DNA"/>
</dbReference>
<evidence type="ECO:0000259" key="3">
    <source>
        <dbReference type="Pfam" id="PF01471"/>
    </source>
</evidence>
<evidence type="ECO:0000256" key="2">
    <source>
        <dbReference type="SAM" id="Phobius"/>
    </source>
</evidence>
<name>A0ABN2YBP4_9ACTN</name>
<comment type="caution">
    <text evidence="4">The sequence shown here is derived from an EMBL/GenBank/DDBJ whole genome shotgun (WGS) entry which is preliminary data.</text>
</comment>
<keyword evidence="5" id="KW-1185">Reference proteome</keyword>
<evidence type="ECO:0000313" key="4">
    <source>
        <dbReference type="EMBL" id="GAA2123388.1"/>
    </source>
</evidence>
<keyword evidence="2" id="KW-1133">Transmembrane helix</keyword>
<dbReference type="InterPro" id="IPR002477">
    <property type="entry name" value="Peptidoglycan-bd-like"/>
</dbReference>
<feature type="transmembrane region" description="Helical" evidence="2">
    <location>
        <begin position="192"/>
        <end position="215"/>
    </location>
</feature>
<sequence>MIPRACRTCGEPLQEGGGQGCACGAAAGAGGAQEQERRLVRPYVMQVPGAGQEPGEPYGATGDGPPVGYGGATAVRPEGQGQAENQEWPRDPGRHEGRGWPGDAGRSAGQGWPEGQGPPVLPAGPGDTQPLGPAPDGPADADLGLFADGHTGPRGPLDPYDAEDPRDPYAPDSPHRPRHPRERRAARGRRRLTLVLTVGGVVAALSVGLLGSGLFSDDGGDDRAVPKPDAITALPTGGGTKPAREDTPSGAPSASAPTGDPAEPSPTTSDQPSTAAGDPGRAPTRRSEAGQVTGNPPTADPTASNDPTSGTTPGGRDNADPPPTLREGDSGPEVVELQKRLDEAGYRGLPDPEGDYGFFTSQKVGRFQQDNDIEDDERGVYGPATRRALESMTKEP</sequence>
<evidence type="ECO:0000256" key="1">
    <source>
        <dbReference type="SAM" id="MobiDB-lite"/>
    </source>
</evidence>
<keyword evidence="2" id="KW-0472">Membrane</keyword>
<accession>A0ABN2YBP4</accession>
<dbReference type="InterPro" id="IPR036365">
    <property type="entry name" value="PGBD-like_sf"/>
</dbReference>
<dbReference type="Pfam" id="PF01471">
    <property type="entry name" value="PG_binding_1"/>
    <property type="match status" value="1"/>
</dbReference>